<dbReference type="Proteomes" id="UP000028537">
    <property type="component" value="Unassembled WGS sequence"/>
</dbReference>
<feature type="transmembrane region" description="Helical" evidence="6">
    <location>
        <begin position="34"/>
        <end position="54"/>
    </location>
</feature>
<organism evidence="7 8">
    <name type="scientific">Ureaplasma diversum NCTC 246</name>
    <dbReference type="NCBI Taxonomy" id="1188241"/>
    <lineage>
        <taxon>Bacteria</taxon>
        <taxon>Bacillati</taxon>
        <taxon>Mycoplasmatota</taxon>
        <taxon>Mycoplasmoidales</taxon>
        <taxon>Mycoplasmoidaceae</taxon>
        <taxon>Ureaplasma</taxon>
    </lineage>
</organism>
<feature type="transmembrane region" description="Helical" evidence="6">
    <location>
        <begin position="331"/>
        <end position="350"/>
    </location>
</feature>
<feature type="transmembrane region" description="Helical" evidence="6">
    <location>
        <begin position="469"/>
        <end position="487"/>
    </location>
</feature>
<protein>
    <recommendedName>
        <fullName evidence="3">Probable multidrug resistance protein NorM</fullName>
    </recommendedName>
    <alternativeName>
        <fullName evidence="5">Multidrug-efflux transporter</fullName>
    </alternativeName>
</protein>
<evidence type="ECO:0000256" key="6">
    <source>
        <dbReference type="SAM" id="Phobius"/>
    </source>
</evidence>
<keyword evidence="4" id="KW-0813">Transport</keyword>
<proteinExistence type="inferred from homology"/>
<dbReference type="InterPro" id="IPR002528">
    <property type="entry name" value="MATE_fam"/>
</dbReference>
<keyword evidence="6" id="KW-0472">Membrane</keyword>
<comment type="caution">
    <text evidence="7">The sequence shown here is derived from an EMBL/GenBank/DDBJ whole genome shotgun (WGS) entry which is preliminary data.</text>
</comment>
<sequence length="523" mass="58898">MLLKTKVRKQMATVFKKRFSLKNIFGDKAFIKKMILLFFPAIIQNIIISCISYVDNFFLATHTPDNFGIYTKTAAVLANQILYLPIIFTVAVCFAIGIMTSQYKGSKQYTLFKESVHWMIILSFLVNIPFFIAFMGFGSWSIQTYAGAANQLTNQSKQIDPSNVALFQSINDWSVQYLNLIMIAQIFYTISFPLAVAHRYDGAPFIPLLGSLSALCVNSILDPVLLIKFAKTPTDAIRFVGIATIVARLVDISIVLICVFIRKNRATFIFNHWKLQKSTIKDLFKYGWHIVINESLFSIATILLSLFLYNYHPYAREGISTATLVSQFTKLIWPGLSTIVGNLVLSYLGKHDIKTAKLHSRYIIAWSLVFSIFLAIVLFIASFFINSVLNKPSDQTSAAIAKAKEAVDLAKYLEWVLAFQILCIGPYAAMNNCIRGSGRKYGSISDTIIMVIWVLMIGLITNFVSDPKVSVIGLFTLISANMAIKLVSTSIMYTKCKWANPLTNKINNKVNENKLNYRFSVQK</sequence>
<evidence type="ECO:0000256" key="3">
    <source>
        <dbReference type="ARBA" id="ARBA00020268"/>
    </source>
</evidence>
<feature type="transmembrane region" description="Helical" evidence="6">
    <location>
        <begin position="412"/>
        <end position="429"/>
    </location>
</feature>
<dbReference type="PANTHER" id="PTHR43298">
    <property type="entry name" value="MULTIDRUG RESISTANCE PROTEIN NORM-RELATED"/>
    <property type="match status" value="1"/>
</dbReference>
<dbReference type="Pfam" id="PF01554">
    <property type="entry name" value="MatE"/>
    <property type="match status" value="1"/>
</dbReference>
<name>A0A084EYA6_9BACT</name>
<gene>
    <name evidence="7" type="ORF">UDIV_4440</name>
</gene>
<evidence type="ECO:0000256" key="5">
    <source>
        <dbReference type="ARBA" id="ARBA00031636"/>
    </source>
</evidence>
<evidence type="ECO:0000313" key="8">
    <source>
        <dbReference type="Proteomes" id="UP000028537"/>
    </source>
</evidence>
<feature type="transmembrane region" description="Helical" evidence="6">
    <location>
        <begin position="441"/>
        <end position="463"/>
    </location>
</feature>
<feature type="transmembrane region" description="Helical" evidence="6">
    <location>
        <begin position="283"/>
        <end position="311"/>
    </location>
</feature>
<keyword evidence="6" id="KW-0812">Transmembrane</keyword>
<evidence type="ECO:0000256" key="2">
    <source>
        <dbReference type="ARBA" id="ARBA00010199"/>
    </source>
</evidence>
<keyword evidence="8" id="KW-1185">Reference proteome</keyword>
<evidence type="ECO:0000313" key="7">
    <source>
        <dbReference type="EMBL" id="KEZ22948.1"/>
    </source>
</evidence>
<comment type="function">
    <text evidence="1">Multidrug efflux pump.</text>
</comment>
<dbReference type="eggNOG" id="COG0534">
    <property type="taxonomic scope" value="Bacteria"/>
</dbReference>
<dbReference type="PANTHER" id="PTHR43298:SF2">
    <property type="entry name" value="FMN_FAD EXPORTER YEEO-RELATED"/>
    <property type="match status" value="1"/>
</dbReference>
<evidence type="ECO:0000256" key="4">
    <source>
        <dbReference type="ARBA" id="ARBA00022448"/>
    </source>
</evidence>
<accession>A0A084EYA6</accession>
<feature type="transmembrane region" description="Helical" evidence="6">
    <location>
        <begin position="74"/>
        <end position="98"/>
    </location>
</feature>
<dbReference type="InterPro" id="IPR050222">
    <property type="entry name" value="MATE_MdtK"/>
</dbReference>
<feature type="transmembrane region" description="Helical" evidence="6">
    <location>
        <begin position="362"/>
        <end position="385"/>
    </location>
</feature>
<feature type="transmembrane region" description="Helical" evidence="6">
    <location>
        <begin position="118"/>
        <end position="142"/>
    </location>
</feature>
<dbReference type="EMBL" id="JFDP01000055">
    <property type="protein sequence ID" value="KEZ22948.1"/>
    <property type="molecule type" value="Genomic_DNA"/>
</dbReference>
<feature type="transmembrane region" description="Helical" evidence="6">
    <location>
        <begin position="208"/>
        <end position="230"/>
    </location>
</feature>
<feature type="transmembrane region" description="Helical" evidence="6">
    <location>
        <begin position="236"/>
        <end position="262"/>
    </location>
</feature>
<comment type="similarity">
    <text evidence="2">Belongs to the multi antimicrobial extrusion (MATE) (TC 2.A.66.1) family.</text>
</comment>
<dbReference type="AlphaFoldDB" id="A0A084EYA6"/>
<dbReference type="GO" id="GO:0015297">
    <property type="term" value="F:antiporter activity"/>
    <property type="evidence" value="ECO:0007669"/>
    <property type="project" value="InterPro"/>
</dbReference>
<reference evidence="7 8" key="1">
    <citation type="submission" date="2014-02" db="EMBL/GenBank/DDBJ databases">
        <title>Genome sequence of Ureaplasma diversum strain 246.</title>
        <authorList>
            <person name="Sirand-Pugnet P."/>
            <person name="Breton M."/>
            <person name="Dordet-Frisoni E."/>
            <person name="Baranowski E."/>
            <person name="Barre A."/>
            <person name="Couture C."/>
            <person name="Dupuy V."/>
            <person name="Gaurivaud P."/>
            <person name="Jacob D."/>
            <person name="Lemaitre C."/>
            <person name="Manso-Silvan L."/>
            <person name="Nikolski M."/>
            <person name="Nouvel L.-X."/>
            <person name="Poumarat F."/>
            <person name="Tardy F."/>
            <person name="Thebault P."/>
            <person name="Theil S."/>
            <person name="Citti C."/>
            <person name="Thiaucourt F."/>
            <person name="Blanchard A."/>
        </authorList>
    </citation>
    <scope>NUCLEOTIDE SEQUENCE [LARGE SCALE GENOMIC DNA]</scope>
    <source>
        <strain evidence="7 8">NCTC 246</strain>
    </source>
</reference>
<keyword evidence="6" id="KW-1133">Transmembrane helix</keyword>
<evidence type="ECO:0000256" key="1">
    <source>
        <dbReference type="ARBA" id="ARBA00003408"/>
    </source>
</evidence>
<dbReference type="GO" id="GO:0005886">
    <property type="term" value="C:plasma membrane"/>
    <property type="evidence" value="ECO:0007669"/>
    <property type="project" value="TreeGrafter"/>
</dbReference>
<feature type="transmembrane region" description="Helical" evidence="6">
    <location>
        <begin position="177"/>
        <end position="196"/>
    </location>
</feature>
<dbReference type="GO" id="GO:0042910">
    <property type="term" value="F:xenobiotic transmembrane transporter activity"/>
    <property type="evidence" value="ECO:0007669"/>
    <property type="project" value="InterPro"/>
</dbReference>